<keyword evidence="8" id="KW-1185">Reference proteome</keyword>
<accession>A0A1R3W430</accession>
<feature type="chain" id="PRO_5012458558" evidence="5">
    <location>
        <begin position="25"/>
        <end position="231"/>
    </location>
</feature>
<dbReference type="Gene3D" id="1.10.760.10">
    <property type="entry name" value="Cytochrome c-like domain"/>
    <property type="match status" value="1"/>
</dbReference>
<name>A0A1R3W430_9GAMM</name>
<evidence type="ECO:0000256" key="2">
    <source>
        <dbReference type="ARBA" id="ARBA00022723"/>
    </source>
</evidence>
<dbReference type="GO" id="GO:0020037">
    <property type="term" value="F:heme binding"/>
    <property type="evidence" value="ECO:0007669"/>
    <property type="project" value="InterPro"/>
</dbReference>
<dbReference type="InterPro" id="IPR036909">
    <property type="entry name" value="Cyt_c-like_dom_sf"/>
</dbReference>
<protein>
    <submittedName>
        <fullName evidence="7">Monoheme cytochrome SoxX (Sulfur oxidation)</fullName>
    </submittedName>
</protein>
<dbReference type="GO" id="GO:0046872">
    <property type="term" value="F:metal ion binding"/>
    <property type="evidence" value="ECO:0007669"/>
    <property type="project" value="UniProtKB-KW"/>
</dbReference>
<keyword evidence="2 4" id="KW-0479">Metal-binding</keyword>
<dbReference type="InterPro" id="IPR030999">
    <property type="entry name" value="Thiosulf_SoxX"/>
</dbReference>
<keyword evidence="1 4" id="KW-0349">Heme</keyword>
<dbReference type="PROSITE" id="PS51257">
    <property type="entry name" value="PROKAR_LIPOPROTEIN"/>
    <property type="match status" value="1"/>
</dbReference>
<dbReference type="InterPro" id="IPR009056">
    <property type="entry name" value="Cyt_c-like_dom"/>
</dbReference>
<dbReference type="SUPFAM" id="SSF46626">
    <property type="entry name" value="Cytochrome c"/>
    <property type="match status" value="1"/>
</dbReference>
<evidence type="ECO:0000259" key="6">
    <source>
        <dbReference type="PROSITE" id="PS51007"/>
    </source>
</evidence>
<dbReference type="Proteomes" id="UP000223759">
    <property type="component" value="Unassembled WGS sequence"/>
</dbReference>
<organism evidence="7 8">
    <name type="scientific">Ectothiorhodosinus mongolicus</name>
    <dbReference type="NCBI Taxonomy" id="233100"/>
    <lineage>
        <taxon>Bacteria</taxon>
        <taxon>Pseudomonadati</taxon>
        <taxon>Pseudomonadota</taxon>
        <taxon>Gammaproteobacteria</taxon>
        <taxon>Chromatiales</taxon>
        <taxon>Ectothiorhodospiraceae</taxon>
        <taxon>Ectothiorhodosinus</taxon>
    </lineage>
</organism>
<dbReference type="NCBIfam" id="TIGR04485">
    <property type="entry name" value="thiosulf_SoxX"/>
    <property type="match status" value="1"/>
</dbReference>
<reference evidence="7 8" key="1">
    <citation type="submission" date="2017-01" db="EMBL/GenBank/DDBJ databases">
        <authorList>
            <person name="Mah S.A."/>
            <person name="Swanson W.J."/>
            <person name="Moy G.W."/>
            <person name="Vacquier V.D."/>
        </authorList>
    </citation>
    <scope>NUCLEOTIDE SEQUENCE [LARGE SCALE GENOMIC DNA]</scope>
    <source>
        <strain evidence="7 8">M9</strain>
    </source>
</reference>
<evidence type="ECO:0000256" key="1">
    <source>
        <dbReference type="ARBA" id="ARBA00022617"/>
    </source>
</evidence>
<feature type="domain" description="Cytochrome c" evidence="6">
    <location>
        <begin position="116"/>
        <end position="226"/>
    </location>
</feature>
<dbReference type="AlphaFoldDB" id="A0A1R3W430"/>
<evidence type="ECO:0000256" key="5">
    <source>
        <dbReference type="SAM" id="SignalP"/>
    </source>
</evidence>
<dbReference type="EMBL" id="FTPK01000003">
    <property type="protein sequence ID" value="SIT72256.1"/>
    <property type="molecule type" value="Genomic_DNA"/>
</dbReference>
<sequence>MMFGKKKILAGGLVALASAAVILAGCASQEKEDYALAYYTQMSAAELAEHLIFEKGGFNLDQPTQEGTTVRERQTQDDLNMVCSEYRNRPPADVAGQIVTEARASMKYPEYGLELGDWRRGAELAWSGFGFRVGHNVDNHERREVGGNCYNCHSMSEGRTGGSLGPSLVGYGKTRGDSLEVRRFVYEMMYNPHAYFPCTEMPRMGHNGLLSAEAMADIMAYLLHPESPVNR</sequence>
<evidence type="ECO:0000313" key="7">
    <source>
        <dbReference type="EMBL" id="SIT72256.1"/>
    </source>
</evidence>
<proteinExistence type="predicted"/>
<gene>
    <name evidence="7" type="ORF">SAMN05216526_1607</name>
</gene>
<dbReference type="STRING" id="233100.SAMN05216526_1607"/>
<keyword evidence="5" id="KW-0732">Signal</keyword>
<keyword evidence="3 4" id="KW-0408">Iron</keyword>
<dbReference type="GO" id="GO:0009055">
    <property type="term" value="F:electron transfer activity"/>
    <property type="evidence" value="ECO:0007669"/>
    <property type="project" value="InterPro"/>
</dbReference>
<feature type="signal peptide" evidence="5">
    <location>
        <begin position="1"/>
        <end position="24"/>
    </location>
</feature>
<evidence type="ECO:0000256" key="3">
    <source>
        <dbReference type="ARBA" id="ARBA00023004"/>
    </source>
</evidence>
<dbReference type="OrthoDB" id="9808312at2"/>
<evidence type="ECO:0000313" key="8">
    <source>
        <dbReference type="Proteomes" id="UP000223759"/>
    </source>
</evidence>
<dbReference type="PROSITE" id="PS51007">
    <property type="entry name" value="CYTC"/>
    <property type="match status" value="1"/>
</dbReference>
<evidence type="ECO:0000256" key="4">
    <source>
        <dbReference type="PROSITE-ProRule" id="PRU00433"/>
    </source>
</evidence>